<evidence type="ECO:0000313" key="2">
    <source>
        <dbReference type="EMBL" id="EDM80249.1"/>
    </source>
</evidence>
<proteinExistence type="predicted"/>
<protein>
    <submittedName>
        <fullName evidence="2">Acetylornithine deacetylase</fullName>
    </submittedName>
</protein>
<dbReference type="EMBL" id="ABCS01000012">
    <property type="protein sequence ID" value="EDM80249.1"/>
    <property type="molecule type" value="Genomic_DNA"/>
</dbReference>
<evidence type="ECO:0000313" key="3">
    <source>
        <dbReference type="Proteomes" id="UP000005801"/>
    </source>
</evidence>
<keyword evidence="3" id="KW-1185">Reference proteome</keyword>
<organism evidence="2 3">
    <name type="scientific">Plesiocystis pacifica SIR-1</name>
    <dbReference type="NCBI Taxonomy" id="391625"/>
    <lineage>
        <taxon>Bacteria</taxon>
        <taxon>Pseudomonadati</taxon>
        <taxon>Myxococcota</taxon>
        <taxon>Polyangia</taxon>
        <taxon>Nannocystales</taxon>
        <taxon>Nannocystaceae</taxon>
        <taxon>Plesiocystis</taxon>
    </lineage>
</organism>
<dbReference type="Proteomes" id="UP000005801">
    <property type="component" value="Unassembled WGS sequence"/>
</dbReference>
<comment type="caution">
    <text evidence="2">The sequence shown here is derived from an EMBL/GenBank/DDBJ whole genome shotgun (WGS) entry which is preliminary data.</text>
</comment>
<name>A6G1I5_9BACT</name>
<sequence length="451" mass="48568">MRRATVRPQPRTREPFPIMNTPIATPTTAGSPLDTAAIVETASALIAMHPVYDSAGQRHAMDYLEQRMRALGASIRRCRIYDEEIEKHPCYVHVENFGGPFAGYRETVRENLVCELDFGEPGPTVLLNGHVDVEFVTAPEQWSKPEGWRKPRVEDGLLYGRGSSDMLGAVACFVAVAEALSRAKAEGARLGGRLLLHFVVDEEIGGNGTLATLSTLDGKVDAALIGEPTDGAVCTRTRSFEQFKVVCGGRPRHMCLSDGSANALSQAVRVFTILEELDQWCRDQLGGDPVRSLCAGVLRGGSDAAVPAASAELLVTAALPPSLTFDAVIAELEARLRAAFPDAEPPQVAPYGLRFPASQEGHEGLAAGLRVELEGIAKVDAARREARDFPSACDARIFESFSIPTVIYGPGSLARAHGPDEYVSLDELSVYTKVVHQTLRAAFSGDTELSR</sequence>
<evidence type="ECO:0000256" key="1">
    <source>
        <dbReference type="ARBA" id="ARBA00022801"/>
    </source>
</evidence>
<gene>
    <name evidence="2" type="ORF">PPSIR1_36402</name>
</gene>
<dbReference type="STRING" id="391625.PPSIR1_36402"/>
<dbReference type="SUPFAM" id="SSF53187">
    <property type="entry name" value="Zn-dependent exopeptidases"/>
    <property type="match status" value="1"/>
</dbReference>
<reference evidence="2 3" key="1">
    <citation type="submission" date="2007-06" db="EMBL/GenBank/DDBJ databases">
        <authorList>
            <person name="Shimkets L."/>
            <person name="Ferriera S."/>
            <person name="Johnson J."/>
            <person name="Kravitz S."/>
            <person name="Beeson K."/>
            <person name="Sutton G."/>
            <person name="Rogers Y.-H."/>
            <person name="Friedman R."/>
            <person name="Frazier M."/>
            <person name="Venter J.C."/>
        </authorList>
    </citation>
    <scope>NUCLEOTIDE SEQUENCE [LARGE SCALE GENOMIC DNA]</scope>
    <source>
        <strain evidence="2 3">SIR-1</strain>
    </source>
</reference>
<dbReference type="GO" id="GO:0016787">
    <property type="term" value="F:hydrolase activity"/>
    <property type="evidence" value="ECO:0007669"/>
    <property type="project" value="InterPro"/>
</dbReference>
<dbReference type="PANTHER" id="PTHR43808">
    <property type="entry name" value="ACETYLORNITHINE DEACETYLASE"/>
    <property type="match status" value="1"/>
</dbReference>
<dbReference type="InterPro" id="IPR050072">
    <property type="entry name" value="Peptidase_M20A"/>
</dbReference>
<dbReference type="Gene3D" id="3.30.70.360">
    <property type="match status" value="1"/>
</dbReference>
<dbReference type="AlphaFoldDB" id="A6G1I5"/>
<dbReference type="RefSeq" id="WP_006970584.1">
    <property type="nucleotide sequence ID" value="NZ_ABCS01000012.1"/>
</dbReference>
<dbReference type="eggNOG" id="COG0624">
    <property type="taxonomic scope" value="Bacteria"/>
</dbReference>
<dbReference type="Pfam" id="PF01546">
    <property type="entry name" value="Peptidase_M20"/>
    <property type="match status" value="1"/>
</dbReference>
<dbReference type="Gene3D" id="3.40.630.10">
    <property type="entry name" value="Zn peptidases"/>
    <property type="match status" value="1"/>
</dbReference>
<accession>A6G1I5</accession>
<dbReference type="InterPro" id="IPR002933">
    <property type="entry name" value="Peptidase_M20"/>
</dbReference>
<keyword evidence="1" id="KW-0378">Hydrolase</keyword>